<evidence type="ECO:0000259" key="1">
    <source>
        <dbReference type="Pfam" id="PF04266"/>
    </source>
</evidence>
<dbReference type="KEGG" id="tsph:KIH39_20640"/>
<gene>
    <name evidence="2" type="ORF">KIH39_20640</name>
</gene>
<dbReference type="InterPro" id="IPR007374">
    <property type="entry name" value="ASCH_domain"/>
</dbReference>
<dbReference type="InterPro" id="IPR015947">
    <property type="entry name" value="PUA-like_sf"/>
</dbReference>
<evidence type="ECO:0000313" key="2">
    <source>
        <dbReference type="EMBL" id="QVL31232.1"/>
    </source>
</evidence>
<organism evidence="2 3">
    <name type="scientific">Telmatocola sphagniphila</name>
    <dbReference type="NCBI Taxonomy" id="1123043"/>
    <lineage>
        <taxon>Bacteria</taxon>
        <taxon>Pseudomonadati</taxon>
        <taxon>Planctomycetota</taxon>
        <taxon>Planctomycetia</taxon>
        <taxon>Gemmatales</taxon>
        <taxon>Gemmataceae</taxon>
    </lineage>
</organism>
<dbReference type="Pfam" id="PF04266">
    <property type="entry name" value="ASCH"/>
    <property type="match status" value="1"/>
</dbReference>
<sequence length="149" mass="17069">MKALSILQPYAWAIIHGKIKTVENRTWATSYRGRIAIHAGKAATCREDCQPDIWNGGRLLTMPAYPPTWKQLQRDGQLGAIIGFVDLIDCVRFEELPEEYQSDFAQGPYCWLLRNPRAIQSPIPYTGQVRLFNVPDEYLELEQIGKCEK</sequence>
<dbReference type="SUPFAM" id="SSF88697">
    <property type="entry name" value="PUA domain-like"/>
    <property type="match status" value="1"/>
</dbReference>
<dbReference type="AlphaFoldDB" id="A0A8E6B4L6"/>
<dbReference type="Gene3D" id="2.30.130.30">
    <property type="entry name" value="Hypothetical protein"/>
    <property type="match status" value="1"/>
</dbReference>
<protein>
    <submittedName>
        <fullName evidence="2">ASCH domain-containing protein</fullName>
    </submittedName>
</protein>
<accession>A0A8E6B4L6</accession>
<keyword evidence="3" id="KW-1185">Reference proteome</keyword>
<feature type="domain" description="ASCH" evidence="1">
    <location>
        <begin position="4"/>
        <end position="101"/>
    </location>
</feature>
<reference evidence="2" key="1">
    <citation type="submission" date="2021-05" db="EMBL/GenBank/DDBJ databases">
        <title>Complete genome sequence of the cellulolytic planctomycete Telmatocola sphagniphila SP2T and characterization of the first cellulase from planctomycetes.</title>
        <authorList>
            <person name="Rakitin A.L."/>
            <person name="Beletsky A.V."/>
            <person name="Naumoff D.G."/>
            <person name="Kulichevskaya I.S."/>
            <person name="Mardanov A.V."/>
            <person name="Ravin N.V."/>
            <person name="Dedysh S.N."/>
        </authorList>
    </citation>
    <scope>NUCLEOTIDE SEQUENCE</scope>
    <source>
        <strain evidence="2">SP2T</strain>
    </source>
</reference>
<proteinExistence type="predicted"/>
<dbReference type="CDD" id="cd06554">
    <property type="entry name" value="ASCH_ASC-1_like"/>
    <property type="match status" value="1"/>
</dbReference>
<dbReference type="RefSeq" id="WP_213495113.1">
    <property type="nucleotide sequence ID" value="NZ_CP074694.1"/>
</dbReference>
<dbReference type="EMBL" id="CP074694">
    <property type="protein sequence ID" value="QVL31232.1"/>
    <property type="molecule type" value="Genomic_DNA"/>
</dbReference>
<name>A0A8E6B4L6_9BACT</name>
<evidence type="ECO:0000313" key="3">
    <source>
        <dbReference type="Proteomes" id="UP000676194"/>
    </source>
</evidence>
<dbReference type="Proteomes" id="UP000676194">
    <property type="component" value="Chromosome"/>
</dbReference>